<proteinExistence type="predicted"/>
<dbReference type="EnsemblMetazoa" id="CapteT219779">
    <property type="protein sequence ID" value="CapteP219779"/>
    <property type="gene ID" value="CapteG219779"/>
</dbReference>
<evidence type="ECO:0000313" key="1">
    <source>
        <dbReference type="EMBL" id="ELU08294.1"/>
    </source>
</evidence>
<accession>R7UP40</accession>
<dbReference type="AlphaFoldDB" id="R7UP40"/>
<dbReference type="HOGENOM" id="CLU_1327500_0_0_1"/>
<organism evidence="1">
    <name type="scientific">Capitella teleta</name>
    <name type="common">Polychaete worm</name>
    <dbReference type="NCBI Taxonomy" id="283909"/>
    <lineage>
        <taxon>Eukaryota</taxon>
        <taxon>Metazoa</taxon>
        <taxon>Spiralia</taxon>
        <taxon>Lophotrochozoa</taxon>
        <taxon>Annelida</taxon>
        <taxon>Polychaeta</taxon>
        <taxon>Sedentaria</taxon>
        <taxon>Scolecida</taxon>
        <taxon>Capitellidae</taxon>
        <taxon>Capitella</taxon>
    </lineage>
</organism>
<sequence length="207" mass="22806">MPGQGGVFADDEYGRSRRNRGYQTCCMGSSRRHPHPRKDGIGIHECAGQDLQRSLTSDPVIVMIVTDIRPAKGEMHITVTDEDIAAALPSSQKTINVTIEGVGEISKLVQCRKCRKAVNTKVDGKLYFCPSCKINMPHNRVERQFIIPLDCGASHPQLKATRDVLFELPSLAIDQTDDDLMIALLGLGEVKLVYNVNSLFISSIISI</sequence>
<name>R7UP40_CAPTE</name>
<reference evidence="3" key="1">
    <citation type="submission" date="2012-12" db="EMBL/GenBank/DDBJ databases">
        <authorList>
            <person name="Hellsten U."/>
            <person name="Grimwood J."/>
            <person name="Chapman J.A."/>
            <person name="Shapiro H."/>
            <person name="Aerts A."/>
            <person name="Otillar R.P."/>
            <person name="Terry A.Y."/>
            <person name="Boore J.L."/>
            <person name="Simakov O."/>
            <person name="Marletaz F."/>
            <person name="Cho S.-J."/>
            <person name="Edsinger-Gonzales E."/>
            <person name="Havlak P."/>
            <person name="Kuo D.-H."/>
            <person name="Larsson T."/>
            <person name="Lv J."/>
            <person name="Arendt D."/>
            <person name="Savage R."/>
            <person name="Osoegawa K."/>
            <person name="de Jong P."/>
            <person name="Lindberg D.R."/>
            <person name="Seaver E.C."/>
            <person name="Weisblat D.A."/>
            <person name="Putnam N.H."/>
            <person name="Grigoriev I.V."/>
            <person name="Rokhsar D.S."/>
        </authorList>
    </citation>
    <scope>NUCLEOTIDE SEQUENCE</scope>
    <source>
        <strain evidence="3">I ESC-2004</strain>
    </source>
</reference>
<dbReference type="EMBL" id="KB299160">
    <property type="protein sequence ID" value="ELU08294.1"/>
    <property type="molecule type" value="Genomic_DNA"/>
</dbReference>
<dbReference type="EMBL" id="AMQN01021804">
    <property type="status" value="NOT_ANNOTATED_CDS"/>
    <property type="molecule type" value="Genomic_DNA"/>
</dbReference>
<keyword evidence="3" id="KW-1185">Reference proteome</keyword>
<protein>
    <submittedName>
        <fullName evidence="1 2">Uncharacterized protein</fullName>
    </submittedName>
</protein>
<gene>
    <name evidence="1" type="ORF">CAPTEDRAFT_219779</name>
</gene>
<evidence type="ECO:0000313" key="3">
    <source>
        <dbReference type="Proteomes" id="UP000014760"/>
    </source>
</evidence>
<reference evidence="1 3" key="2">
    <citation type="journal article" date="2013" name="Nature">
        <title>Insights into bilaterian evolution from three spiralian genomes.</title>
        <authorList>
            <person name="Simakov O."/>
            <person name="Marletaz F."/>
            <person name="Cho S.J."/>
            <person name="Edsinger-Gonzales E."/>
            <person name="Havlak P."/>
            <person name="Hellsten U."/>
            <person name="Kuo D.H."/>
            <person name="Larsson T."/>
            <person name="Lv J."/>
            <person name="Arendt D."/>
            <person name="Savage R."/>
            <person name="Osoegawa K."/>
            <person name="de Jong P."/>
            <person name="Grimwood J."/>
            <person name="Chapman J.A."/>
            <person name="Shapiro H."/>
            <person name="Aerts A."/>
            <person name="Otillar R.P."/>
            <person name="Terry A.Y."/>
            <person name="Boore J.L."/>
            <person name="Grigoriev I.V."/>
            <person name="Lindberg D.R."/>
            <person name="Seaver E.C."/>
            <person name="Weisblat D.A."/>
            <person name="Putnam N.H."/>
            <person name="Rokhsar D.S."/>
        </authorList>
    </citation>
    <scope>NUCLEOTIDE SEQUENCE</scope>
    <source>
        <strain evidence="1 3">I ESC-2004</strain>
    </source>
</reference>
<evidence type="ECO:0000313" key="2">
    <source>
        <dbReference type="EnsemblMetazoa" id="CapteP219779"/>
    </source>
</evidence>
<reference evidence="2" key="3">
    <citation type="submission" date="2015-06" db="UniProtKB">
        <authorList>
            <consortium name="EnsemblMetazoa"/>
        </authorList>
    </citation>
    <scope>IDENTIFICATION</scope>
</reference>
<dbReference type="Proteomes" id="UP000014760">
    <property type="component" value="Unassembled WGS sequence"/>
</dbReference>